<organism evidence="6 7">
    <name type="scientific">Saccharopolyspora rhizosphaerae</name>
    <dbReference type="NCBI Taxonomy" id="2492662"/>
    <lineage>
        <taxon>Bacteria</taxon>
        <taxon>Bacillati</taxon>
        <taxon>Actinomycetota</taxon>
        <taxon>Actinomycetes</taxon>
        <taxon>Pseudonocardiales</taxon>
        <taxon>Pseudonocardiaceae</taxon>
        <taxon>Saccharopolyspora</taxon>
    </lineage>
</organism>
<evidence type="ECO:0000259" key="5">
    <source>
        <dbReference type="Pfam" id="PF01593"/>
    </source>
</evidence>
<dbReference type="RefSeq" id="WP_125091959.1">
    <property type="nucleotide sequence ID" value="NZ_RSAA01000017.1"/>
</dbReference>
<evidence type="ECO:0000256" key="1">
    <source>
        <dbReference type="ARBA" id="ARBA00004829"/>
    </source>
</evidence>
<reference evidence="6 7" key="1">
    <citation type="submission" date="2018-11" db="EMBL/GenBank/DDBJ databases">
        <title>Saccharopolyspora rhizosphaerae sp. nov., an actinomycete isolated from rhizosphere soil in Thailand.</title>
        <authorList>
            <person name="Intra B."/>
            <person name="Euanorasetr J."/>
            <person name="Take A."/>
            <person name="Inahashi Y."/>
            <person name="Mori M."/>
            <person name="Panbangred W."/>
            <person name="Matsumoto A."/>
        </authorList>
    </citation>
    <scope>NUCLEOTIDE SEQUENCE [LARGE SCALE GENOMIC DNA]</scope>
    <source>
        <strain evidence="6 7">H219</strain>
    </source>
</reference>
<keyword evidence="7" id="KW-1185">Reference proteome</keyword>
<dbReference type="SUPFAM" id="SSF51905">
    <property type="entry name" value="FAD/NAD(P)-binding domain"/>
    <property type="match status" value="1"/>
</dbReference>
<evidence type="ECO:0000256" key="2">
    <source>
        <dbReference type="ARBA" id="ARBA00022746"/>
    </source>
</evidence>
<dbReference type="GO" id="GO:0016117">
    <property type="term" value="P:carotenoid biosynthetic process"/>
    <property type="evidence" value="ECO:0007669"/>
    <property type="project" value="UniProtKB-KW"/>
</dbReference>
<dbReference type="InterPro" id="IPR002937">
    <property type="entry name" value="Amino_oxidase"/>
</dbReference>
<sequence>MRSVTGHAHHVVIVGAGLAGLSAALHLAGAGRRVTVLERAEVPGGRAGRTELDGYRIDTGPTVLTMPELLDEALHAVGTSVRERLDLLPLHPAYQARFADGSVLDVHTDAEAMEQEVRRLAGAREAEGYRRLRRWLTQVHATEMHRFIDANFDSPLDLVSPELAKLVALGGFGRLGPAIGRFLRDERLQRVFSFQALYAGLDPRRALALYSVISYMDTVGGVWFPRGGMHAVPTAMARAAAEAGVEFRYGTEVTGLERSGDRISAVLTAEERLPADAVVLTPDLPVVHRLLGTRPRRRLRWSPSAVVLHAGTTRNWGPAHHTISFGSAWHGTFTEIIRDGKPMTDPSLLITRPTASDPSLAPDGRELHYVLAPCPNLETGPLDWARVGPRYRDELLGVLEDRGFTGFGSAIETSELVTPLDWAAQGHAAGTPFSAAHTFSQTGPFRPKNLVRGVSNAVLAGSGTTPGVGVPPVLISGKLAAQRVLGGTRSA</sequence>
<dbReference type="PANTHER" id="PTHR43734:SF1">
    <property type="entry name" value="PHYTOENE DESATURASE"/>
    <property type="match status" value="1"/>
</dbReference>
<dbReference type="InterPro" id="IPR036188">
    <property type="entry name" value="FAD/NAD-bd_sf"/>
</dbReference>
<comment type="pathway">
    <text evidence="1 4">Carotenoid biosynthesis.</text>
</comment>
<dbReference type="Proteomes" id="UP000274515">
    <property type="component" value="Unassembled WGS sequence"/>
</dbReference>
<dbReference type="EMBL" id="RSAA01000017">
    <property type="protein sequence ID" value="RRO14875.1"/>
    <property type="molecule type" value="Genomic_DNA"/>
</dbReference>
<dbReference type="OrthoDB" id="9774675at2"/>
<dbReference type="InterPro" id="IPR014105">
    <property type="entry name" value="Carotenoid/retinoid_OxRdtase"/>
</dbReference>
<dbReference type="AlphaFoldDB" id="A0A3R8QZX7"/>
<dbReference type="NCBIfam" id="TIGR02734">
    <property type="entry name" value="crtI_fam"/>
    <property type="match status" value="1"/>
</dbReference>
<keyword evidence="3 4" id="KW-0560">Oxidoreductase</keyword>
<keyword evidence="2 4" id="KW-0125">Carotenoid biosynthesis</keyword>
<comment type="similarity">
    <text evidence="4">Belongs to the carotenoid/retinoid oxidoreductase family.</text>
</comment>
<dbReference type="Gene3D" id="3.50.50.60">
    <property type="entry name" value="FAD/NAD(P)-binding domain"/>
    <property type="match status" value="2"/>
</dbReference>
<dbReference type="GO" id="GO:0016491">
    <property type="term" value="F:oxidoreductase activity"/>
    <property type="evidence" value="ECO:0007669"/>
    <property type="project" value="UniProtKB-KW"/>
</dbReference>
<protein>
    <submittedName>
        <fullName evidence="6">Phytoene desaturase</fullName>
    </submittedName>
</protein>
<comment type="caution">
    <text evidence="6">The sequence shown here is derived from an EMBL/GenBank/DDBJ whole genome shotgun (WGS) entry which is preliminary data.</text>
</comment>
<dbReference type="PANTHER" id="PTHR43734">
    <property type="entry name" value="PHYTOENE DESATURASE"/>
    <property type="match status" value="1"/>
</dbReference>
<dbReference type="Pfam" id="PF01593">
    <property type="entry name" value="Amino_oxidase"/>
    <property type="match status" value="1"/>
</dbReference>
<accession>A0A3R8QZX7</accession>
<gene>
    <name evidence="6" type="primary">crtI</name>
    <name evidence="6" type="ORF">EIL87_19330</name>
</gene>
<evidence type="ECO:0000256" key="4">
    <source>
        <dbReference type="RuleBase" id="RU362075"/>
    </source>
</evidence>
<evidence type="ECO:0000313" key="6">
    <source>
        <dbReference type="EMBL" id="RRO14875.1"/>
    </source>
</evidence>
<proteinExistence type="inferred from homology"/>
<evidence type="ECO:0000256" key="3">
    <source>
        <dbReference type="ARBA" id="ARBA00023002"/>
    </source>
</evidence>
<evidence type="ECO:0000313" key="7">
    <source>
        <dbReference type="Proteomes" id="UP000274515"/>
    </source>
</evidence>
<name>A0A3R8QZX7_9PSEU</name>
<feature type="domain" description="Amine oxidase" evidence="5">
    <location>
        <begin position="18"/>
        <end position="485"/>
    </location>
</feature>